<proteinExistence type="predicted"/>
<name>A0AAW2GLP7_9HYME</name>
<dbReference type="InterPro" id="IPR011706">
    <property type="entry name" value="Cu-oxidase_C"/>
</dbReference>
<dbReference type="EMBL" id="JADYXP020000003">
    <property type="protein sequence ID" value="KAL0128498.1"/>
    <property type="molecule type" value="Genomic_DNA"/>
</dbReference>
<dbReference type="SUPFAM" id="SSF49503">
    <property type="entry name" value="Cupredoxins"/>
    <property type="match status" value="1"/>
</dbReference>
<dbReference type="PANTHER" id="PTHR11709:SF232">
    <property type="entry name" value="STRAW, ISOFORM G"/>
    <property type="match status" value="1"/>
</dbReference>
<dbReference type="AlphaFoldDB" id="A0AAW2GLP7"/>
<dbReference type="Gene3D" id="2.60.40.420">
    <property type="entry name" value="Cupredoxins - blue copper proteins"/>
    <property type="match status" value="1"/>
</dbReference>
<dbReference type="GO" id="GO:0016491">
    <property type="term" value="F:oxidoreductase activity"/>
    <property type="evidence" value="ECO:0007669"/>
    <property type="project" value="InterPro"/>
</dbReference>
<dbReference type="GO" id="GO:0006826">
    <property type="term" value="P:iron ion transport"/>
    <property type="evidence" value="ECO:0007669"/>
    <property type="project" value="TreeGrafter"/>
</dbReference>
<keyword evidence="3" id="KW-1185">Reference proteome</keyword>
<dbReference type="InterPro" id="IPR008972">
    <property type="entry name" value="Cupredoxin"/>
</dbReference>
<reference evidence="2 3" key="1">
    <citation type="submission" date="2023-03" db="EMBL/GenBank/DDBJ databases">
        <title>High recombination rates correlate with genetic variation in Cardiocondyla obscurior ants.</title>
        <authorList>
            <person name="Errbii M."/>
        </authorList>
    </citation>
    <scope>NUCLEOTIDE SEQUENCE [LARGE SCALE GENOMIC DNA]</scope>
    <source>
        <strain evidence="2">Alpha-2009</strain>
        <tissue evidence="2">Whole body</tissue>
    </source>
</reference>
<protein>
    <recommendedName>
        <fullName evidence="1">Plastocyanin-like domain-containing protein</fullName>
    </recommendedName>
</protein>
<evidence type="ECO:0000259" key="1">
    <source>
        <dbReference type="Pfam" id="PF07731"/>
    </source>
</evidence>
<dbReference type="GO" id="GO:0005507">
    <property type="term" value="F:copper ion binding"/>
    <property type="evidence" value="ECO:0007669"/>
    <property type="project" value="InterPro"/>
</dbReference>
<dbReference type="InterPro" id="IPR045087">
    <property type="entry name" value="Cu-oxidase_fam"/>
</dbReference>
<accession>A0AAW2GLP7</accession>
<comment type="caution">
    <text evidence="2">The sequence shown here is derived from an EMBL/GenBank/DDBJ whole genome shotgun (WGS) entry which is preliminary data.</text>
</comment>
<dbReference type="GO" id="GO:0005886">
    <property type="term" value="C:plasma membrane"/>
    <property type="evidence" value="ECO:0007669"/>
    <property type="project" value="TreeGrafter"/>
</dbReference>
<evidence type="ECO:0000313" key="2">
    <source>
        <dbReference type="EMBL" id="KAL0128498.1"/>
    </source>
</evidence>
<dbReference type="Proteomes" id="UP001430953">
    <property type="component" value="Unassembled WGS sequence"/>
</dbReference>
<dbReference type="Pfam" id="PF07731">
    <property type="entry name" value="Cu-oxidase_2"/>
    <property type="match status" value="1"/>
</dbReference>
<feature type="domain" description="Plastocyanin-like" evidence="1">
    <location>
        <begin position="159"/>
        <end position="267"/>
    </location>
</feature>
<evidence type="ECO:0000313" key="3">
    <source>
        <dbReference type="Proteomes" id="UP001430953"/>
    </source>
</evidence>
<organism evidence="2 3">
    <name type="scientific">Cardiocondyla obscurior</name>
    <dbReference type="NCBI Taxonomy" id="286306"/>
    <lineage>
        <taxon>Eukaryota</taxon>
        <taxon>Metazoa</taxon>
        <taxon>Ecdysozoa</taxon>
        <taxon>Arthropoda</taxon>
        <taxon>Hexapoda</taxon>
        <taxon>Insecta</taxon>
        <taxon>Pterygota</taxon>
        <taxon>Neoptera</taxon>
        <taxon>Endopterygota</taxon>
        <taxon>Hymenoptera</taxon>
        <taxon>Apocrita</taxon>
        <taxon>Aculeata</taxon>
        <taxon>Formicoidea</taxon>
        <taxon>Formicidae</taxon>
        <taxon>Myrmicinae</taxon>
        <taxon>Cardiocondyla</taxon>
    </lineage>
</organism>
<gene>
    <name evidence="2" type="ORF">PUN28_003667</name>
</gene>
<sequence length="288" mass="33434">MSLNITDTCRTSYLRLIAMRKQKEQIVFSFRLTIILMTTFLNRKSLHFQFHIVISQLIDYAKAFQWAYLKLNRFSLLLFSCSVIQIFKCSCFGYYKKYKQYNTSLFVSISFIYFSKISPTGSHLDSLVANISYQNPPGPLISQYDGYEFMCGDRYTPSRCTKPCTCTHVYHISLGALVDILIYDKEPLTNMNHPFHLHGYSFCVLYTGQFINARNKNEITDEDVAKEINAHMNRLQSGYYKNCAPKDSIIVPNTGFVIMRLKANNPVSRFHYVILQQILLKCHCGTNR</sequence>
<dbReference type="PANTHER" id="PTHR11709">
    <property type="entry name" value="MULTI-COPPER OXIDASE"/>
    <property type="match status" value="1"/>
</dbReference>